<name>A0A916SHC2_9MICO</name>
<comment type="caution">
    <text evidence="1">The sequence shown here is derived from an EMBL/GenBank/DDBJ whole genome shotgun (WGS) entry which is preliminary data.</text>
</comment>
<evidence type="ECO:0000313" key="1">
    <source>
        <dbReference type="EMBL" id="GGB00096.1"/>
    </source>
</evidence>
<proteinExistence type="predicted"/>
<evidence type="ECO:0000313" key="2">
    <source>
        <dbReference type="Proteomes" id="UP000606922"/>
    </source>
</evidence>
<keyword evidence="2" id="KW-1185">Reference proteome</keyword>
<protein>
    <submittedName>
        <fullName evidence="1">Uncharacterized protein</fullName>
    </submittedName>
</protein>
<organism evidence="1 2">
    <name type="scientific">Conyzicola nivalis</name>
    <dbReference type="NCBI Taxonomy" id="1477021"/>
    <lineage>
        <taxon>Bacteria</taxon>
        <taxon>Bacillati</taxon>
        <taxon>Actinomycetota</taxon>
        <taxon>Actinomycetes</taxon>
        <taxon>Micrococcales</taxon>
        <taxon>Microbacteriaceae</taxon>
        <taxon>Conyzicola</taxon>
    </lineage>
</organism>
<dbReference type="Proteomes" id="UP000606922">
    <property type="component" value="Unassembled WGS sequence"/>
</dbReference>
<reference evidence="1" key="1">
    <citation type="journal article" date="2014" name="Int. J. Syst. Evol. Microbiol.">
        <title>Complete genome sequence of Corynebacterium casei LMG S-19264T (=DSM 44701T), isolated from a smear-ripened cheese.</title>
        <authorList>
            <consortium name="US DOE Joint Genome Institute (JGI-PGF)"/>
            <person name="Walter F."/>
            <person name="Albersmeier A."/>
            <person name="Kalinowski J."/>
            <person name="Ruckert C."/>
        </authorList>
    </citation>
    <scope>NUCLEOTIDE SEQUENCE</scope>
    <source>
        <strain evidence="1">CGMCC 1.12813</strain>
    </source>
</reference>
<dbReference type="RefSeq" id="WP_188509861.1">
    <property type="nucleotide sequence ID" value="NZ_BMGB01000001.1"/>
</dbReference>
<gene>
    <name evidence="1" type="ORF">GCM10010979_13230</name>
</gene>
<accession>A0A916SHC2</accession>
<sequence length="86" mass="9259">MRDLDLSVDGELFRVRERRQPGGAISYDFAWRNGPAQGGYGFTASFGGDATDDRLAVEARAFVTAFYGPGGIGETDFPDHVAAADR</sequence>
<dbReference type="EMBL" id="BMGB01000001">
    <property type="protein sequence ID" value="GGB00096.1"/>
    <property type="molecule type" value="Genomic_DNA"/>
</dbReference>
<dbReference type="AlphaFoldDB" id="A0A916SHC2"/>
<reference evidence="1" key="2">
    <citation type="submission" date="2020-09" db="EMBL/GenBank/DDBJ databases">
        <authorList>
            <person name="Sun Q."/>
            <person name="Zhou Y."/>
        </authorList>
    </citation>
    <scope>NUCLEOTIDE SEQUENCE</scope>
    <source>
        <strain evidence="1">CGMCC 1.12813</strain>
    </source>
</reference>